<dbReference type="OMA" id="IFICKRP"/>
<evidence type="ECO:0000313" key="2">
    <source>
        <dbReference type="Proteomes" id="UP000887565"/>
    </source>
</evidence>
<dbReference type="Proteomes" id="UP000887565">
    <property type="component" value="Unplaced"/>
</dbReference>
<accession>A0A915KZ50</accession>
<dbReference type="Pfam" id="PF00059">
    <property type="entry name" value="Lectin_C"/>
    <property type="match status" value="3"/>
</dbReference>
<sequence>ISIFFLALEAKCRENWQEYGGKCYKVFQDRLTTWPDAENNCQYWGDDVHLASIHSEKEMSFLFNLINDSQMFLPYEDHFHHTIPQLDSIWIGMTLFCPEGKPGKWTDGTKLDSYSLLKQRTNDEHIGSCVAYTISKLNPLWVVKGCGALYPYVCKSHPNENVQNSDDESRSLCGDWKWCRYEDKCYKIDTTPKIWMDAKTSCQNYGADLLSIHNENELNYILENFLKNWDSEDTFWTGLSKYESMDERFRWSDGTPLNYAPTTKIGYKEWRTASCFLLDPANGPMWKLDRCDEKHMSLCSKPAENFTAPANFEFITQKINGYCKTGWMKYDNKCYKAFGLSNSSRKENFFGAQNTCYMENAHLVSIKDLFENFFILSLLSGAKSAWIGLIQNSGSI</sequence>
<dbReference type="PANTHER" id="PTHR22803">
    <property type="entry name" value="MANNOSE, PHOSPHOLIPASE, LECTIN RECEPTOR RELATED"/>
    <property type="match status" value="1"/>
</dbReference>
<reference evidence="3" key="1">
    <citation type="submission" date="2022-11" db="UniProtKB">
        <authorList>
            <consortium name="WormBaseParasite"/>
        </authorList>
    </citation>
    <scope>IDENTIFICATION</scope>
</reference>
<dbReference type="WBParaSite" id="nRc.2.0.1.t44223-RA">
    <property type="protein sequence ID" value="nRc.2.0.1.t44223-RA"/>
    <property type="gene ID" value="nRc.2.0.1.g44223"/>
</dbReference>
<keyword evidence="2" id="KW-1185">Reference proteome</keyword>
<dbReference type="CDD" id="cd00037">
    <property type="entry name" value="CLECT"/>
    <property type="match status" value="2"/>
</dbReference>
<dbReference type="InterPro" id="IPR050111">
    <property type="entry name" value="C-type_lectin/snaclec_domain"/>
</dbReference>
<feature type="domain" description="C-type lectin" evidence="1">
    <location>
        <begin position="181"/>
        <end position="300"/>
    </location>
</feature>
<feature type="domain" description="C-type lectin" evidence="1">
    <location>
        <begin position="19"/>
        <end position="155"/>
    </location>
</feature>
<organism evidence="2 3">
    <name type="scientific">Romanomermis culicivorax</name>
    <name type="common">Nematode worm</name>
    <dbReference type="NCBI Taxonomy" id="13658"/>
    <lineage>
        <taxon>Eukaryota</taxon>
        <taxon>Metazoa</taxon>
        <taxon>Ecdysozoa</taxon>
        <taxon>Nematoda</taxon>
        <taxon>Enoplea</taxon>
        <taxon>Dorylaimia</taxon>
        <taxon>Mermithida</taxon>
        <taxon>Mermithoidea</taxon>
        <taxon>Mermithidae</taxon>
        <taxon>Romanomermis</taxon>
    </lineage>
</organism>
<name>A0A915KZ50_ROMCU</name>
<evidence type="ECO:0000259" key="1">
    <source>
        <dbReference type="PROSITE" id="PS50041"/>
    </source>
</evidence>
<evidence type="ECO:0000313" key="3">
    <source>
        <dbReference type="WBParaSite" id="nRc.2.0.1.t44223-RA"/>
    </source>
</evidence>
<dbReference type="InterPro" id="IPR001304">
    <property type="entry name" value="C-type_lectin-like"/>
</dbReference>
<dbReference type="SMART" id="SM00034">
    <property type="entry name" value="CLECT"/>
    <property type="match status" value="3"/>
</dbReference>
<dbReference type="PROSITE" id="PS50041">
    <property type="entry name" value="C_TYPE_LECTIN_2"/>
    <property type="match status" value="2"/>
</dbReference>
<dbReference type="SUPFAM" id="SSF56436">
    <property type="entry name" value="C-type lectin-like"/>
    <property type="match status" value="3"/>
</dbReference>
<dbReference type="InterPro" id="IPR016187">
    <property type="entry name" value="CTDL_fold"/>
</dbReference>
<dbReference type="InterPro" id="IPR016186">
    <property type="entry name" value="C-type_lectin-like/link_sf"/>
</dbReference>
<dbReference type="AlphaFoldDB" id="A0A915KZ50"/>
<proteinExistence type="predicted"/>
<dbReference type="Gene3D" id="3.10.100.10">
    <property type="entry name" value="Mannose-Binding Protein A, subunit A"/>
    <property type="match status" value="3"/>
</dbReference>
<protein>
    <submittedName>
        <fullName evidence="3">C-type lectin domain-containing protein</fullName>
    </submittedName>
</protein>